<name>A0A8H6RX98_MYCCL</name>
<feature type="region of interest" description="Disordered" evidence="10">
    <location>
        <begin position="1"/>
        <end position="92"/>
    </location>
</feature>
<proteinExistence type="inferred from homology"/>
<protein>
    <recommendedName>
        <fullName evidence="3">RNA exonuclease 4</fullName>
    </recommendedName>
</protein>
<keyword evidence="7 12" id="KW-0269">Exonuclease</keyword>
<organism evidence="12 13">
    <name type="scientific">Mycena chlorophos</name>
    <name type="common">Agaric fungus</name>
    <name type="synonym">Agaricus chlorophos</name>
    <dbReference type="NCBI Taxonomy" id="658473"/>
    <lineage>
        <taxon>Eukaryota</taxon>
        <taxon>Fungi</taxon>
        <taxon>Dikarya</taxon>
        <taxon>Basidiomycota</taxon>
        <taxon>Agaricomycotina</taxon>
        <taxon>Agaricomycetes</taxon>
        <taxon>Agaricomycetidae</taxon>
        <taxon>Agaricales</taxon>
        <taxon>Marasmiineae</taxon>
        <taxon>Mycenaceae</taxon>
        <taxon>Mycena</taxon>
    </lineage>
</organism>
<keyword evidence="5" id="KW-0540">Nuclease</keyword>
<dbReference type="AlphaFoldDB" id="A0A8H6RX98"/>
<dbReference type="OrthoDB" id="8191639at2759"/>
<reference evidence="12" key="1">
    <citation type="submission" date="2020-05" db="EMBL/GenBank/DDBJ databases">
        <title>Mycena genomes resolve the evolution of fungal bioluminescence.</title>
        <authorList>
            <person name="Tsai I.J."/>
        </authorList>
    </citation>
    <scope>NUCLEOTIDE SEQUENCE</scope>
    <source>
        <strain evidence="12">110903Hualien_Pintung</strain>
    </source>
</reference>
<dbReference type="PANTHER" id="PTHR12801:SF45">
    <property type="entry name" value="RNA EXONUCLEASE 4"/>
    <property type="match status" value="1"/>
</dbReference>
<dbReference type="CDD" id="cd06144">
    <property type="entry name" value="REX4_like"/>
    <property type="match status" value="1"/>
</dbReference>
<dbReference type="GO" id="GO:0006364">
    <property type="term" value="P:rRNA processing"/>
    <property type="evidence" value="ECO:0007669"/>
    <property type="project" value="UniProtKB-KW"/>
</dbReference>
<feature type="compositionally biased region" description="Low complexity" evidence="10">
    <location>
        <begin position="324"/>
        <end position="334"/>
    </location>
</feature>
<dbReference type="InterPro" id="IPR036397">
    <property type="entry name" value="RNaseH_sf"/>
</dbReference>
<feature type="compositionally biased region" description="Low complexity" evidence="10">
    <location>
        <begin position="1"/>
        <end position="14"/>
    </location>
</feature>
<dbReference type="InterPro" id="IPR013520">
    <property type="entry name" value="Ribonucl_H"/>
</dbReference>
<evidence type="ECO:0000313" key="12">
    <source>
        <dbReference type="EMBL" id="KAF7289475.1"/>
    </source>
</evidence>
<feature type="region of interest" description="Disordered" evidence="10">
    <location>
        <begin position="275"/>
        <end position="377"/>
    </location>
</feature>
<evidence type="ECO:0000256" key="7">
    <source>
        <dbReference type="ARBA" id="ARBA00022839"/>
    </source>
</evidence>
<dbReference type="EMBL" id="JACAZE010000029">
    <property type="protein sequence ID" value="KAF7289475.1"/>
    <property type="molecule type" value="Genomic_DNA"/>
</dbReference>
<comment type="caution">
    <text evidence="12">The sequence shown here is derived from an EMBL/GenBank/DDBJ whole genome shotgun (WGS) entry which is preliminary data.</text>
</comment>
<dbReference type="SMART" id="SM00479">
    <property type="entry name" value="EXOIII"/>
    <property type="match status" value="1"/>
</dbReference>
<evidence type="ECO:0000256" key="10">
    <source>
        <dbReference type="SAM" id="MobiDB-lite"/>
    </source>
</evidence>
<dbReference type="Proteomes" id="UP000613580">
    <property type="component" value="Unassembled WGS sequence"/>
</dbReference>
<evidence type="ECO:0000259" key="11">
    <source>
        <dbReference type="SMART" id="SM00479"/>
    </source>
</evidence>
<keyword evidence="6" id="KW-0378">Hydrolase</keyword>
<dbReference type="PANTHER" id="PTHR12801">
    <property type="entry name" value="RNA EXONUCLEASE REXO1 / RECO3 FAMILY MEMBER-RELATED"/>
    <property type="match status" value="1"/>
</dbReference>
<feature type="compositionally biased region" description="Low complexity" evidence="10">
    <location>
        <begin position="45"/>
        <end position="72"/>
    </location>
</feature>
<evidence type="ECO:0000256" key="4">
    <source>
        <dbReference type="ARBA" id="ARBA00022552"/>
    </source>
</evidence>
<comment type="function">
    <text evidence="9">Exoribonuclease involved in ribosome biosynthesis. Involved in the processing of ITS1, the internal transcribed spacer localized between the 18S and 5.8S rRNAs.</text>
</comment>
<dbReference type="FunFam" id="3.30.420.10:FF:000007">
    <property type="entry name" value="Interferon-stimulated exonuclease gene 20"/>
    <property type="match status" value="1"/>
</dbReference>
<keyword evidence="13" id="KW-1185">Reference proteome</keyword>
<evidence type="ECO:0000256" key="3">
    <source>
        <dbReference type="ARBA" id="ARBA00016937"/>
    </source>
</evidence>
<dbReference type="GO" id="GO:0003676">
    <property type="term" value="F:nucleic acid binding"/>
    <property type="evidence" value="ECO:0007669"/>
    <property type="project" value="InterPro"/>
</dbReference>
<feature type="compositionally biased region" description="Basic and acidic residues" evidence="10">
    <location>
        <begin position="335"/>
        <end position="349"/>
    </location>
</feature>
<feature type="domain" description="Exonuclease" evidence="11">
    <location>
        <begin position="117"/>
        <end position="278"/>
    </location>
</feature>
<evidence type="ECO:0000256" key="1">
    <source>
        <dbReference type="ARBA" id="ARBA00004123"/>
    </source>
</evidence>
<keyword evidence="4" id="KW-0698">rRNA processing</keyword>
<evidence type="ECO:0000256" key="9">
    <source>
        <dbReference type="ARBA" id="ARBA00025599"/>
    </source>
</evidence>
<evidence type="ECO:0000256" key="8">
    <source>
        <dbReference type="ARBA" id="ARBA00023242"/>
    </source>
</evidence>
<evidence type="ECO:0000256" key="5">
    <source>
        <dbReference type="ARBA" id="ARBA00022722"/>
    </source>
</evidence>
<comment type="subcellular location">
    <subcellularLocation>
        <location evidence="1">Nucleus</location>
    </subcellularLocation>
</comment>
<gene>
    <name evidence="12" type="ORF">HMN09_01341500</name>
</gene>
<evidence type="ECO:0000256" key="6">
    <source>
        <dbReference type="ARBA" id="ARBA00022801"/>
    </source>
</evidence>
<dbReference type="GO" id="GO:0005634">
    <property type="term" value="C:nucleus"/>
    <property type="evidence" value="ECO:0007669"/>
    <property type="project" value="UniProtKB-SubCell"/>
</dbReference>
<keyword evidence="8" id="KW-0539">Nucleus</keyword>
<evidence type="ECO:0000256" key="2">
    <source>
        <dbReference type="ARBA" id="ARBA00010489"/>
    </source>
</evidence>
<dbReference type="InterPro" id="IPR012337">
    <property type="entry name" value="RNaseH-like_sf"/>
</dbReference>
<dbReference type="SUPFAM" id="SSF53098">
    <property type="entry name" value="Ribonuclease H-like"/>
    <property type="match status" value="1"/>
</dbReference>
<dbReference type="GO" id="GO:0008408">
    <property type="term" value="F:3'-5' exonuclease activity"/>
    <property type="evidence" value="ECO:0007669"/>
    <property type="project" value="InterPro"/>
</dbReference>
<dbReference type="InterPro" id="IPR047021">
    <property type="entry name" value="REXO1/3/4-like"/>
</dbReference>
<comment type="similarity">
    <text evidence="2">Belongs to the REXO4 family.</text>
</comment>
<dbReference type="Gene3D" id="3.30.420.10">
    <property type="entry name" value="Ribonuclease H-like superfamily/Ribonuclease H"/>
    <property type="match status" value="1"/>
</dbReference>
<accession>A0A8H6RX98</accession>
<dbReference type="InterPro" id="IPR037431">
    <property type="entry name" value="REX4_DEDDh_dom"/>
</dbReference>
<evidence type="ECO:0000313" key="13">
    <source>
        <dbReference type="Proteomes" id="UP000613580"/>
    </source>
</evidence>
<dbReference type="Pfam" id="PF00929">
    <property type="entry name" value="RNase_T"/>
    <property type="match status" value="1"/>
</dbReference>
<sequence>MGKNSKSSAPASSNWLALQKVLKPARKTDHGDHSHARKRRKIQHSNSSASLRGAPSSSQRRPSSPRAHSISESSEEEYESEPSGSAGDMKNGESLSGLRKMIFGQVEYSDLQRQPGKYLALDCEMVGVGPEGAENSLARVSIVNYFGAVLLDEFVRQRERVVDYRTEFSGVRESDMVKAKPFAEIQARAAALLKDHILVGHAVHNDLKALLLTHPRPYTRDTQVYAGKFKLVKTKYVALRNLVKQEVGATIQGGEHSSVTDARATMAVFRLHRKEWEAGSAPWPPKDQTQQKSEDEEEPVQDDEQKSTKRKRKEKEFPGGGRKGVSSGLSVVVKRGGEKDKEKEKDKDKSRRKSGGSGSQWWKELGGGSSSKASIRV</sequence>